<comment type="caution">
    <text evidence="12">The sequence shown here is derived from an EMBL/GenBank/DDBJ whole genome shotgun (WGS) entry which is preliminary data.</text>
</comment>
<evidence type="ECO:0000313" key="12">
    <source>
        <dbReference type="EMBL" id="RED54118.1"/>
    </source>
</evidence>
<gene>
    <name evidence="9" type="primary">ftsQ</name>
    <name evidence="12" type="ORF">DFP90_101921</name>
</gene>
<dbReference type="Gene3D" id="3.10.20.310">
    <property type="entry name" value="membrane protein fhac"/>
    <property type="match status" value="1"/>
</dbReference>
<evidence type="ECO:0000256" key="9">
    <source>
        <dbReference type="HAMAP-Rule" id="MF_00911"/>
    </source>
</evidence>
<protein>
    <recommendedName>
        <fullName evidence="9">Cell division protein FtsQ</fullName>
    </recommendedName>
</protein>
<evidence type="ECO:0000256" key="2">
    <source>
        <dbReference type="ARBA" id="ARBA00022475"/>
    </source>
</evidence>
<keyword evidence="3 9" id="KW-0997">Cell inner membrane</keyword>
<keyword evidence="5 9" id="KW-0812">Transmembrane</keyword>
<feature type="region of interest" description="Disordered" evidence="10">
    <location>
        <begin position="1"/>
        <end position="42"/>
    </location>
</feature>
<dbReference type="InterPro" id="IPR005548">
    <property type="entry name" value="Cell_div_FtsQ/DivIB_C"/>
</dbReference>
<keyword evidence="13" id="KW-1185">Reference proteome</keyword>
<evidence type="ECO:0000259" key="11">
    <source>
        <dbReference type="PROSITE" id="PS51779"/>
    </source>
</evidence>
<dbReference type="HAMAP" id="MF_00911">
    <property type="entry name" value="FtsQ_subfam"/>
    <property type="match status" value="1"/>
</dbReference>
<dbReference type="Pfam" id="PF03799">
    <property type="entry name" value="FtsQ_DivIB_C"/>
    <property type="match status" value="1"/>
</dbReference>
<evidence type="ECO:0000256" key="10">
    <source>
        <dbReference type="SAM" id="MobiDB-lite"/>
    </source>
</evidence>
<organism evidence="12 13">
    <name type="scientific">Aestuariispira insulae</name>
    <dbReference type="NCBI Taxonomy" id="1461337"/>
    <lineage>
        <taxon>Bacteria</taxon>
        <taxon>Pseudomonadati</taxon>
        <taxon>Pseudomonadota</taxon>
        <taxon>Alphaproteobacteria</taxon>
        <taxon>Rhodospirillales</taxon>
        <taxon>Kiloniellaceae</taxon>
        <taxon>Aestuariispira</taxon>
    </lineage>
</organism>
<feature type="transmembrane region" description="Helical" evidence="9">
    <location>
        <begin position="47"/>
        <end position="69"/>
    </location>
</feature>
<comment type="subcellular location">
    <subcellularLocation>
        <location evidence="9">Cell inner membrane</location>
        <topology evidence="9">Single-pass type II membrane protein</topology>
    </subcellularLocation>
    <subcellularLocation>
        <location evidence="1">Membrane</location>
    </subcellularLocation>
    <text evidence="9">Localizes to the division septum.</text>
</comment>
<dbReference type="Pfam" id="PF08478">
    <property type="entry name" value="POTRA_1"/>
    <property type="match status" value="1"/>
</dbReference>
<comment type="similarity">
    <text evidence="9">Belongs to the FtsQ/DivIB family. FtsQ subfamily.</text>
</comment>
<dbReference type="GO" id="GO:0032153">
    <property type="term" value="C:cell division site"/>
    <property type="evidence" value="ECO:0007669"/>
    <property type="project" value="UniProtKB-UniRule"/>
</dbReference>
<dbReference type="Gene3D" id="3.40.50.11690">
    <property type="entry name" value="Cell division protein FtsQ/DivIB"/>
    <property type="match status" value="1"/>
</dbReference>
<feature type="domain" description="POTRA" evidence="11">
    <location>
        <begin position="94"/>
        <end position="162"/>
    </location>
</feature>
<evidence type="ECO:0000256" key="7">
    <source>
        <dbReference type="ARBA" id="ARBA00023136"/>
    </source>
</evidence>
<dbReference type="AlphaFoldDB" id="A0A3D9HX92"/>
<feature type="compositionally biased region" description="Basic residues" evidence="10">
    <location>
        <begin position="31"/>
        <end position="42"/>
    </location>
</feature>
<evidence type="ECO:0000256" key="1">
    <source>
        <dbReference type="ARBA" id="ARBA00004370"/>
    </source>
</evidence>
<feature type="compositionally biased region" description="Basic residues" evidence="10">
    <location>
        <begin position="10"/>
        <end position="22"/>
    </location>
</feature>
<accession>A0A3D9HX92</accession>
<reference evidence="12 13" key="1">
    <citation type="submission" date="2018-07" db="EMBL/GenBank/DDBJ databases">
        <title>Genomic Encyclopedia of Type Strains, Phase III (KMG-III): the genomes of soil and plant-associated and newly described type strains.</title>
        <authorList>
            <person name="Whitman W."/>
        </authorList>
    </citation>
    <scope>NUCLEOTIDE SEQUENCE [LARGE SCALE GENOMIC DNA]</scope>
    <source>
        <strain evidence="12 13">CECT 8488</strain>
    </source>
</reference>
<dbReference type="Proteomes" id="UP000256845">
    <property type="component" value="Unassembled WGS sequence"/>
</dbReference>
<keyword evidence="6 9" id="KW-1133">Transmembrane helix</keyword>
<evidence type="ECO:0000256" key="6">
    <source>
        <dbReference type="ARBA" id="ARBA00022989"/>
    </source>
</evidence>
<keyword evidence="2 9" id="KW-1003">Cell membrane</keyword>
<evidence type="ECO:0000313" key="13">
    <source>
        <dbReference type="Proteomes" id="UP000256845"/>
    </source>
</evidence>
<dbReference type="EMBL" id="QRDW01000001">
    <property type="protein sequence ID" value="RED54118.1"/>
    <property type="molecule type" value="Genomic_DNA"/>
</dbReference>
<dbReference type="GO" id="GO:0090529">
    <property type="term" value="P:cell septum assembly"/>
    <property type="evidence" value="ECO:0007669"/>
    <property type="project" value="InterPro"/>
</dbReference>
<comment type="function">
    <text evidence="9">Essential cell division protein.</text>
</comment>
<name>A0A3D9HX92_9PROT</name>
<proteinExistence type="inferred from homology"/>
<dbReference type="InterPro" id="IPR026579">
    <property type="entry name" value="FtsQ"/>
</dbReference>
<dbReference type="InterPro" id="IPR013685">
    <property type="entry name" value="POTRA_FtsQ_type"/>
</dbReference>
<evidence type="ECO:0000256" key="3">
    <source>
        <dbReference type="ARBA" id="ARBA00022519"/>
    </source>
</evidence>
<keyword evidence="8 9" id="KW-0131">Cell cycle</keyword>
<keyword evidence="7 9" id="KW-0472">Membrane</keyword>
<evidence type="ECO:0000256" key="4">
    <source>
        <dbReference type="ARBA" id="ARBA00022618"/>
    </source>
</evidence>
<dbReference type="RefSeq" id="WP_181905187.1">
    <property type="nucleotide sequence ID" value="NZ_QRDW01000001.1"/>
</dbReference>
<dbReference type="InterPro" id="IPR045335">
    <property type="entry name" value="FtsQ_C_sf"/>
</dbReference>
<evidence type="ECO:0000256" key="8">
    <source>
        <dbReference type="ARBA" id="ARBA00023306"/>
    </source>
</evidence>
<dbReference type="PROSITE" id="PS51779">
    <property type="entry name" value="POTRA"/>
    <property type="match status" value="1"/>
</dbReference>
<dbReference type="PANTHER" id="PTHR35851:SF1">
    <property type="entry name" value="CELL DIVISION PROTEIN FTSQ"/>
    <property type="match status" value="1"/>
</dbReference>
<dbReference type="PANTHER" id="PTHR35851">
    <property type="entry name" value="CELL DIVISION PROTEIN FTSQ"/>
    <property type="match status" value="1"/>
</dbReference>
<evidence type="ECO:0000256" key="5">
    <source>
        <dbReference type="ARBA" id="ARBA00022692"/>
    </source>
</evidence>
<sequence length="303" mass="34534">MRWLTDKFSRTKSKASAKKGGPRKTAAGAAKGRKQVRRRNQPKWRKPLMIGASMSLLFGLTVGGSAWLWTSGIISETWNDTMDGLHEASIDSGLFIREVYVVNRQRTSRKAILRALNVQIGDSILDFDPETARRDIEALGWVRTATVERRMPDRIVVQVEERKPAAIWQKHDQYFLVDLEGALISQRDVKLFPDLKVITGDDAPKHTAQLLQVLAQAPQLEKQVVGAVWVGNRRWNIQLENDVSVRLPEQDPHAAWKRLSVLIKEHELLNREIRAIDMRQPDRLVIRMTDVGAQRLMAPEEDT</sequence>
<dbReference type="InterPro" id="IPR034746">
    <property type="entry name" value="POTRA"/>
</dbReference>
<keyword evidence="4 9" id="KW-0132">Cell division</keyword>
<dbReference type="GO" id="GO:0043093">
    <property type="term" value="P:FtsZ-dependent cytokinesis"/>
    <property type="evidence" value="ECO:0007669"/>
    <property type="project" value="UniProtKB-UniRule"/>
</dbReference>
<dbReference type="GO" id="GO:0005886">
    <property type="term" value="C:plasma membrane"/>
    <property type="evidence" value="ECO:0007669"/>
    <property type="project" value="UniProtKB-SubCell"/>
</dbReference>